<proteinExistence type="predicted"/>
<feature type="transmembrane region" description="Helical" evidence="1">
    <location>
        <begin position="259"/>
        <end position="277"/>
    </location>
</feature>
<reference evidence="2 3" key="1">
    <citation type="submission" date="2020-06" db="EMBL/GenBank/DDBJ databases">
        <title>Nonomuraea sp. SMC257, a novel actinomycete isolated from soil.</title>
        <authorList>
            <person name="Chanama M."/>
        </authorList>
    </citation>
    <scope>NUCLEOTIDE SEQUENCE [LARGE SCALE GENOMIC DNA]</scope>
    <source>
        <strain evidence="2 3">SMC257</strain>
    </source>
</reference>
<dbReference type="AlphaFoldDB" id="A0A7Y6I7X9"/>
<feature type="transmembrane region" description="Helical" evidence="1">
    <location>
        <begin position="130"/>
        <end position="154"/>
    </location>
</feature>
<name>A0A7Y6I7X9_9ACTN</name>
<protein>
    <submittedName>
        <fullName evidence="2">Low temperature requirement protein A</fullName>
    </submittedName>
</protein>
<evidence type="ECO:0000313" key="3">
    <source>
        <dbReference type="Proteomes" id="UP000586042"/>
    </source>
</evidence>
<feature type="transmembrane region" description="Helical" evidence="1">
    <location>
        <begin position="213"/>
        <end position="234"/>
    </location>
</feature>
<dbReference type="Proteomes" id="UP000586042">
    <property type="component" value="Unassembled WGS sequence"/>
</dbReference>
<evidence type="ECO:0000256" key="1">
    <source>
        <dbReference type="SAM" id="Phobius"/>
    </source>
</evidence>
<keyword evidence="3" id="KW-1185">Reference proteome</keyword>
<accession>A0A7Y6I7X9</accession>
<comment type="caution">
    <text evidence="2">The sequence shown here is derived from an EMBL/GenBank/DDBJ whole genome shotgun (WGS) entry which is preliminary data.</text>
</comment>
<sequence length="378" mass="39517">MPVELFFDLVYVFAITQLSHLLLAHLDMAGVAQTVLLTLAVWWAWMYTTWTTNYCDPDHPVLRLTLTGAMLAGLVMAAALPQAFGPRAMWFAGAYVALQVGRTLVVSIAARAHPIGVTFRLVLAYHVLSAVLWIAGAAIGGAAQGVLWAVALAVEYSGPWLGYRMPFLGRVTTTDWTIDGAHMAERCQLFVIIALGESLLVTGVSLADHPHLSAAAVAAFAVAFLGSVATWWVYFHRTAEAASETAAHVDDTGRLGRSAYTYIHIPMVAGIIVAAVGDELAIAHPFDRITAGAALALLGGPALFLAGHALFVRAVFGWVPVNRLVGIGVLAAAGLLAAVAPGLVPPLVLAAVATLVLGAVAATDGLRDRAPAQAGLAP</sequence>
<evidence type="ECO:0000313" key="2">
    <source>
        <dbReference type="EMBL" id="NUW33081.1"/>
    </source>
</evidence>
<dbReference type="EMBL" id="JABWGN010000006">
    <property type="protein sequence ID" value="NUW33081.1"/>
    <property type="molecule type" value="Genomic_DNA"/>
</dbReference>
<gene>
    <name evidence="2" type="ORF">HTZ77_16810</name>
</gene>
<feature type="transmembrane region" description="Helical" evidence="1">
    <location>
        <begin position="347"/>
        <end position="366"/>
    </location>
</feature>
<feature type="transmembrane region" description="Helical" evidence="1">
    <location>
        <begin position="324"/>
        <end position="341"/>
    </location>
</feature>
<keyword evidence="1" id="KW-0472">Membrane</keyword>
<dbReference type="PANTHER" id="PTHR36840:SF1">
    <property type="entry name" value="BLL5714 PROTEIN"/>
    <property type="match status" value="1"/>
</dbReference>
<feature type="transmembrane region" description="Helical" evidence="1">
    <location>
        <begin position="60"/>
        <end position="81"/>
    </location>
</feature>
<feature type="transmembrane region" description="Helical" evidence="1">
    <location>
        <begin position="189"/>
        <end position="207"/>
    </location>
</feature>
<dbReference type="PANTHER" id="PTHR36840">
    <property type="entry name" value="BLL5714 PROTEIN"/>
    <property type="match status" value="1"/>
</dbReference>
<dbReference type="InterPro" id="IPR010640">
    <property type="entry name" value="Low_temperature_requirement_A"/>
</dbReference>
<feature type="transmembrane region" description="Helical" evidence="1">
    <location>
        <begin position="289"/>
        <end position="312"/>
    </location>
</feature>
<dbReference type="Pfam" id="PF06772">
    <property type="entry name" value="LtrA"/>
    <property type="match status" value="1"/>
</dbReference>
<organism evidence="2 3">
    <name type="scientific">Nonomuraea montanisoli</name>
    <dbReference type="NCBI Taxonomy" id="2741721"/>
    <lineage>
        <taxon>Bacteria</taxon>
        <taxon>Bacillati</taxon>
        <taxon>Actinomycetota</taxon>
        <taxon>Actinomycetes</taxon>
        <taxon>Streptosporangiales</taxon>
        <taxon>Streptosporangiaceae</taxon>
        <taxon>Nonomuraea</taxon>
    </lineage>
</organism>
<keyword evidence="1" id="KW-0812">Transmembrane</keyword>
<feature type="transmembrane region" description="Helical" evidence="1">
    <location>
        <begin position="30"/>
        <end position="48"/>
    </location>
</feature>
<feature type="transmembrane region" description="Helical" evidence="1">
    <location>
        <begin position="88"/>
        <end position="110"/>
    </location>
</feature>
<keyword evidence="1" id="KW-1133">Transmembrane helix</keyword>